<keyword evidence="3 5" id="KW-1133">Transmembrane helix</keyword>
<evidence type="ECO:0000256" key="1">
    <source>
        <dbReference type="ARBA" id="ARBA00004141"/>
    </source>
</evidence>
<keyword evidence="2 5" id="KW-0812">Transmembrane</keyword>
<dbReference type="RefSeq" id="WP_273628199.1">
    <property type="nucleotide sequence ID" value="NZ_CP117167.1"/>
</dbReference>
<feature type="transmembrane region" description="Helical" evidence="5">
    <location>
        <begin position="20"/>
        <end position="37"/>
    </location>
</feature>
<dbReference type="Proteomes" id="UP001216139">
    <property type="component" value="Chromosome"/>
</dbReference>
<accession>A0ABY7T0Y6</accession>
<evidence type="ECO:0000256" key="3">
    <source>
        <dbReference type="ARBA" id="ARBA00022989"/>
    </source>
</evidence>
<evidence type="ECO:0000259" key="7">
    <source>
        <dbReference type="Pfam" id="PF13515"/>
    </source>
</evidence>
<evidence type="ECO:0000259" key="6">
    <source>
        <dbReference type="Pfam" id="PF12805"/>
    </source>
</evidence>
<keyword evidence="4 5" id="KW-0472">Membrane</keyword>
<reference evidence="8 9" key="1">
    <citation type="submission" date="2023-02" db="EMBL/GenBank/DDBJ databases">
        <title>Genome sequence of Mucilaginibacter jinjuensis strain KACC 16571.</title>
        <authorList>
            <person name="Kim S."/>
            <person name="Heo J."/>
            <person name="Kwon S.-W."/>
        </authorList>
    </citation>
    <scope>NUCLEOTIDE SEQUENCE [LARGE SCALE GENOMIC DNA]</scope>
    <source>
        <strain evidence="8 9">KACC 16571</strain>
    </source>
</reference>
<dbReference type="InterPro" id="IPR032692">
    <property type="entry name" value="YccS_N"/>
</dbReference>
<feature type="transmembrane region" description="Helical" evidence="5">
    <location>
        <begin position="102"/>
        <end position="129"/>
    </location>
</feature>
<feature type="transmembrane region" description="Helical" evidence="5">
    <location>
        <begin position="533"/>
        <end position="551"/>
    </location>
</feature>
<dbReference type="Pfam" id="PF12805">
    <property type="entry name" value="FUSC-like"/>
    <property type="match status" value="1"/>
</dbReference>
<organism evidence="8 9">
    <name type="scientific">Mucilaginibacter jinjuensis</name>
    <dbReference type="NCBI Taxonomy" id="1176721"/>
    <lineage>
        <taxon>Bacteria</taxon>
        <taxon>Pseudomonadati</taxon>
        <taxon>Bacteroidota</taxon>
        <taxon>Sphingobacteriia</taxon>
        <taxon>Sphingobacteriales</taxon>
        <taxon>Sphingobacteriaceae</taxon>
        <taxon>Mucilaginibacter</taxon>
    </lineage>
</organism>
<name>A0ABY7T0Y6_9SPHI</name>
<evidence type="ECO:0000256" key="2">
    <source>
        <dbReference type="ARBA" id="ARBA00022692"/>
    </source>
</evidence>
<proteinExistence type="predicted"/>
<dbReference type="Pfam" id="PF13515">
    <property type="entry name" value="FUSC_2"/>
    <property type="match status" value="1"/>
</dbReference>
<feature type="transmembrane region" description="Helical" evidence="5">
    <location>
        <begin position="141"/>
        <end position="162"/>
    </location>
</feature>
<protein>
    <submittedName>
        <fullName evidence="8">FUSC family membrane protein</fullName>
    </submittedName>
</protein>
<feature type="transmembrane region" description="Helical" evidence="5">
    <location>
        <begin position="68"/>
        <end position="90"/>
    </location>
</feature>
<evidence type="ECO:0000256" key="4">
    <source>
        <dbReference type="ARBA" id="ARBA00023136"/>
    </source>
</evidence>
<keyword evidence="9" id="KW-1185">Reference proteome</keyword>
<feature type="domain" description="Integral membrane bound transporter" evidence="7">
    <location>
        <begin position="433"/>
        <end position="545"/>
    </location>
</feature>
<feature type="transmembrane region" description="Helical" evidence="5">
    <location>
        <begin position="498"/>
        <end position="521"/>
    </location>
</feature>
<feature type="transmembrane region" description="Helical" evidence="5">
    <location>
        <begin position="429"/>
        <end position="446"/>
    </location>
</feature>
<dbReference type="EMBL" id="CP117167">
    <property type="protein sequence ID" value="WCT10094.1"/>
    <property type="molecule type" value="Genomic_DNA"/>
</dbReference>
<evidence type="ECO:0000313" key="9">
    <source>
        <dbReference type="Proteomes" id="UP001216139"/>
    </source>
</evidence>
<sequence length="731" mass="82482">MAVPSREIKSFFFSQYFSDGLRITIGVLLPSLIFAQFNQLELGLTLSLGAICVCVVDTPGPEVYKRNAMLACNALLLLVSITTGFARLNVYTLGIEVIAFSFLFSMFTVYGNRAAAVGTSSLLVMIFMMDKGLQPGEVLHYSLLITVGGVWYMIMSLVFFGIRPYRAAQQALGENIVDVVKFLRIKADFYLPETDIEDNYKKLVSQQIKVSQHQDNVRELLFKTRLIVRESTHASRVLVLTFVDLVDMFEQIMATHYDYQEIRDRFEGTEVLPHIAKLVHQMAGELDNIGYAILANSRYRRIKNFGPDLENLKNEIDATSSHLSGSSNLVLKKILINVRDLNQKISDVCKYYNSKSAESLIDKKKGDVEYTKFVAHQDYTPHIFFDNLTFTSATFKHALRVALVCLTGFVITKSNGLLELINHFTGKKIVFGHHSYWVLLTIIVILKPGFSLSKQRNYQRVFGTIIGGAIGVLVLTFVHNKTLEVALLMVFMMGAYSFLRINYITSVIFMTPYVLILFRFLGVGHLDVAEERIIDTIIGSSIAFLASYLIFPSWESEQLRQTLLEVVDANIRYLMTLGEHLTGKPQSTTDYKLARKDVFVKSANLSAAFERMVSEPKSKQKQSKDVHKFVVLNHILSSYLATIASNITGASMLIHLRADNLKMLKRDIAVLNEVSKKLGGNSFEFTAEQSVNEDELTDEKVADQELLKEQLGFINKIANDIQRITDNLILQ</sequence>
<comment type="subcellular location">
    <subcellularLocation>
        <location evidence="1">Membrane</location>
        <topology evidence="1">Multi-pass membrane protein</topology>
    </subcellularLocation>
</comment>
<evidence type="ECO:0000256" key="5">
    <source>
        <dbReference type="SAM" id="Phobius"/>
    </source>
</evidence>
<feature type="transmembrane region" description="Helical" evidence="5">
    <location>
        <begin position="458"/>
        <end position="478"/>
    </location>
</feature>
<dbReference type="PANTHER" id="PTHR31086">
    <property type="entry name" value="ALUMINUM-ACTIVATED MALATE TRANSPORTER 10"/>
    <property type="match status" value="1"/>
</dbReference>
<feature type="domain" description="Integral membrane protein YccS N-terminal" evidence="6">
    <location>
        <begin position="70"/>
        <end position="345"/>
    </location>
</feature>
<dbReference type="InterPro" id="IPR049453">
    <property type="entry name" value="Memb_transporter_dom"/>
</dbReference>
<feature type="transmembrane region" description="Helical" evidence="5">
    <location>
        <begin position="636"/>
        <end position="656"/>
    </location>
</feature>
<evidence type="ECO:0000313" key="8">
    <source>
        <dbReference type="EMBL" id="WCT10094.1"/>
    </source>
</evidence>
<gene>
    <name evidence="8" type="ORF">PQO05_15275</name>
</gene>